<keyword evidence="3" id="KW-1185">Reference proteome</keyword>
<sequence length="101" mass="11404">MVIGNSVTSSTSAQSLTEEQDQKGKMSGKEKGSRISRRTNRRFKSLSSLVHVFRTSTSEEKIRSVIKVENEKRCMQELLSFLLDSSQLTISLLKRSCMTDT</sequence>
<feature type="compositionally biased region" description="Polar residues" evidence="1">
    <location>
        <begin position="1"/>
        <end position="17"/>
    </location>
</feature>
<reference evidence="2 3" key="1">
    <citation type="journal article" date="1994" name="J. Ferment. Bioeng.">
        <title>Molecular cloning and nucleotide sequence of the gene for an alkaline protease from the alkalophilic Bacillus sp. KSM-K16.</title>
        <authorList>
            <person name="Hakamada Y."/>
            <person name="Kobayashi T."/>
            <person name="Hitomi J."/>
            <person name="Kawai S."/>
            <person name="Ito S."/>
        </authorList>
    </citation>
    <scope>NUCLEOTIDE SEQUENCE [LARGE SCALE GENOMIC DNA]</scope>
    <source>
        <strain evidence="2 3">KSM-K16</strain>
    </source>
</reference>
<accession>Q5WC10</accession>
<gene>
    <name evidence="2" type="ordered locus">ABC3567</name>
</gene>
<dbReference type="EMBL" id="AP006627">
    <property type="protein sequence ID" value="BAD66100.1"/>
    <property type="molecule type" value="Genomic_DNA"/>
</dbReference>
<organism evidence="2 3">
    <name type="scientific">Shouchella clausii (strain KSM-K16)</name>
    <name type="common">Alkalihalobacillus clausii</name>
    <dbReference type="NCBI Taxonomy" id="66692"/>
    <lineage>
        <taxon>Bacteria</taxon>
        <taxon>Bacillati</taxon>
        <taxon>Bacillota</taxon>
        <taxon>Bacilli</taxon>
        <taxon>Bacillales</taxon>
        <taxon>Bacillaceae</taxon>
        <taxon>Shouchella</taxon>
    </lineage>
</organism>
<reference evidence="3" key="4">
    <citation type="submission" date="2003-10" db="EMBL/GenBank/DDBJ databases">
        <title>The complete genome sequence of the alkaliphilic Bacillus clausii KSM-K16.</title>
        <authorList>
            <person name="Takaki Y."/>
            <person name="Kageyama Y."/>
            <person name="Shimamura S."/>
            <person name="Suzuki H."/>
            <person name="Nishi S."/>
            <person name="Hatada Y."/>
            <person name="Kawai S."/>
            <person name="Ito S."/>
            <person name="Horikoshi K."/>
        </authorList>
    </citation>
    <scope>NUCLEOTIDE SEQUENCE [LARGE SCALE GENOMIC DNA]</scope>
    <source>
        <strain evidence="3">KSM-K16</strain>
    </source>
</reference>
<proteinExistence type="predicted"/>
<feature type="compositionally biased region" description="Basic and acidic residues" evidence="1">
    <location>
        <begin position="20"/>
        <end position="33"/>
    </location>
</feature>
<reference evidence="2 3" key="2">
    <citation type="journal article" date="1995" name="Appl. Microbiol. Biotechnol.">
        <title>Purification and properties of an alkaline protease from alkalophilic Bacillus sp. KSM-K16.</title>
        <authorList>
            <person name="Kobayashi T."/>
            <person name="Hakamada Y."/>
            <person name="Adachi S."/>
            <person name="Hitomi J."/>
            <person name="Yoshimatsu T."/>
            <person name="Koike K."/>
            <person name="Kawai S."/>
            <person name="Ito S."/>
        </authorList>
    </citation>
    <scope>NUCLEOTIDE SEQUENCE [LARGE SCALE GENOMIC DNA]</scope>
    <source>
        <strain evidence="2 3">KSM-K16</strain>
    </source>
</reference>
<dbReference type="STRING" id="66692.ABC3567"/>
<protein>
    <submittedName>
        <fullName evidence="2">Uncharacterized protein</fullName>
    </submittedName>
</protein>
<dbReference type="Proteomes" id="UP000001168">
    <property type="component" value="Chromosome"/>
</dbReference>
<evidence type="ECO:0000256" key="1">
    <source>
        <dbReference type="SAM" id="MobiDB-lite"/>
    </source>
</evidence>
<reference evidence="2 3" key="5">
    <citation type="journal article" date="2007" name="Extremophiles">
        <title>Intragenomic diversity of the V1 regions of 16S rRNA genes in high-alkaline protease-producing Bacillus clausii spp.</title>
        <authorList>
            <person name="Kageyama Y."/>
            <person name="Takaki Y."/>
            <person name="Shimamura S."/>
            <person name="Nishi S."/>
            <person name="Nogi Y."/>
            <person name="Uchimura K."/>
            <person name="Kobayashi T."/>
            <person name="Hitomi J."/>
            <person name="Ozaki K."/>
            <person name="Kawai S."/>
            <person name="Ito S."/>
            <person name="Horikoshi K."/>
        </authorList>
    </citation>
    <scope>NUCLEOTIDE SEQUENCE [LARGE SCALE GENOMIC DNA]</scope>
    <source>
        <strain evidence="2 3">KSM-K16</strain>
    </source>
</reference>
<dbReference type="AlphaFoldDB" id="Q5WC10"/>
<evidence type="ECO:0000313" key="2">
    <source>
        <dbReference type="EMBL" id="BAD66100.1"/>
    </source>
</evidence>
<name>Q5WC10_SHOC1</name>
<reference evidence="2 3" key="3">
    <citation type="journal article" date="1997" name="Protein Eng.">
        <title>High-resolution crystal structure of M-protease: phylogeny aided analysis of the high-alkaline adaptation mechanism.</title>
        <authorList>
            <person name="Shirai T."/>
            <person name="Suzuki A."/>
            <person name="Yamane T."/>
            <person name="Ashida T."/>
            <person name="Kobayashi T."/>
            <person name="Ito S."/>
        </authorList>
    </citation>
    <scope>NUCLEOTIDE SEQUENCE [LARGE SCALE GENOMIC DNA]</scope>
    <source>
        <strain evidence="2 3">KSM-K16</strain>
    </source>
</reference>
<dbReference type="KEGG" id="bcl:ABC3567"/>
<feature type="region of interest" description="Disordered" evidence="1">
    <location>
        <begin position="1"/>
        <end position="40"/>
    </location>
</feature>
<evidence type="ECO:0000313" key="3">
    <source>
        <dbReference type="Proteomes" id="UP000001168"/>
    </source>
</evidence>
<dbReference type="HOGENOM" id="CLU_2285817_0_0_9"/>